<keyword evidence="2" id="KW-1185">Reference proteome</keyword>
<sequence>SRMVKLNETAEARIATAIERYGGEIDDPAIREVWEQQLREDVMEKVNRIKDRQKCCSDLLRQAKERELNPDSDDGRRRHSPILALYLYTGERCLDWLILWMRGNKHFCYEPGDVNNMPGSVSLESLMGGCENGPSSAPSAHKRVIDEEAAAAVARSSPVPFIAVAQSVQQPHSFSRSESMPEPSAPVLSESQFLKLVPPPPTIPPLADYETESNIRVSRDVEHTSDQVLRYETLEPPPYSPVSDSDAELDSEPGQKTRKQEAIVADNNAGH</sequence>
<dbReference type="Proteomes" id="UP001139981">
    <property type="component" value="Unassembled WGS sequence"/>
</dbReference>
<evidence type="ECO:0000313" key="1">
    <source>
        <dbReference type="EMBL" id="KAJ2896771.1"/>
    </source>
</evidence>
<evidence type="ECO:0000313" key="2">
    <source>
        <dbReference type="Proteomes" id="UP001139981"/>
    </source>
</evidence>
<proteinExistence type="predicted"/>
<accession>A0ACC1M4Z7</accession>
<gene>
    <name evidence="1" type="ORF">IWW38_001927</name>
</gene>
<dbReference type="EMBL" id="JANBVB010000170">
    <property type="protein sequence ID" value="KAJ2896771.1"/>
    <property type="molecule type" value="Genomic_DNA"/>
</dbReference>
<organism evidence="1 2">
    <name type="scientific">Coemansia aciculifera</name>
    <dbReference type="NCBI Taxonomy" id="417176"/>
    <lineage>
        <taxon>Eukaryota</taxon>
        <taxon>Fungi</taxon>
        <taxon>Fungi incertae sedis</taxon>
        <taxon>Zoopagomycota</taxon>
        <taxon>Kickxellomycotina</taxon>
        <taxon>Kickxellomycetes</taxon>
        <taxon>Kickxellales</taxon>
        <taxon>Kickxellaceae</taxon>
        <taxon>Coemansia</taxon>
    </lineage>
</organism>
<protein>
    <submittedName>
        <fullName evidence="1">Uncharacterized protein</fullName>
    </submittedName>
</protein>
<reference evidence="1" key="1">
    <citation type="submission" date="2022-07" db="EMBL/GenBank/DDBJ databases">
        <title>Phylogenomic reconstructions and comparative analyses of Kickxellomycotina fungi.</title>
        <authorList>
            <person name="Reynolds N.K."/>
            <person name="Stajich J.E."/>
            <person name="Barry K."/>
            <person name="Grigoriev I.V."/>
            <person name="Crous P."/>
            <person name="Smith M.E."/>
        </authorList>
    </citation>
    <scope>NUCLEOTIDE SEQUENCE</scope>
    <source>
        <strain evidence="1">CBS 190363</strain>
    </source>
</reference>
<name>A0ACC1M4Z7_9FUNG</name>
<feature type="non-terminal residue" evidence="1">
    <location>
        <position position="1"/>
    </location>
</feature>
<comment type="caution">
    <text evidence="1">The sequence shown here is derived from an EMBL/GenBank/DDBJ whole genome shotgun (WGS) entry which is preliminary data.</text>
</comment>